<name>A0A8H6Q7Y2_9EURO</name>
<accession>A0A8H6Q7Y2</accession>
<sequence>MGIIEIQSMMFTVSGPTVGAILMEWNVHESSQGSAGMWDSHFRVGGAIGSGLQAKDCPRLTGTVNLKCRAASLVLHLTPHSSAYLENIWVWTADHDMDVNSQDQIDVYAGRGVLVQSQGPTWMYGTASEHHVPYQYQISAAKDLYMSMIQTESPYFQSVPPAPSPFRGLFPNDPTFSGCDGGSKACAVSWALRIIDSSSIYCMGAGLYSWFSDYTQDCLKSENCQQRGVEIAQSTDTWIYNLVTKGMVEMVSPVNEDPTLSANNGNGFMSSILAWIRQANATIGERRFPGFQFYDPEWLDGVSNPCKTAPSQKILCHPFLEAYYQSPGIGRNFGNQTLTDEFTPVLTLAEECSYCYTTMLQMREASPYAAFTERDMDDLIYVIMRASFTTHVCIQCDAQYAEGGHMRFPALKYKVASAAIQIGNPTLINNCTALVSGRELCRPLSCDIQYTVKDGDTCLSIEWANQPTVAFGSVRKYNSWLNSECTNLQSTHPIHGSVICLSPQAGAHNSTGTVLTTDGNSGGASSSQYSEVVTGAPANAIVANGTTSLCGKWYTAAAGDTCATICVEQGISSRLFMAVNPSLKSGCDGSLLKGTTYCVSPDLYWDDPDFWK</sequence>
<evidence type="ECO:0000259" key="6">
    <source>
        <dbReference type="PROSITE" id="PS51782"/>
    </source>
</evidence>
<dbReference type="SMART" id="SM00257">
    <property type="entry name" value="LysM"/>
    <property type="match status" value="2"/>
</dbReference>
<evidence type="ECO:0000313" key="7">
    <source>
        <dbReference type="EMBL" id="KAF7167166.1"/>
    </source>
</evidence>
<keyword evidence="4" id="KW-0732">Signal</keyword>
<dbReference type="Pfam" id="PF01476">
    <property type="entry name" value="LysM"/>
    <property type="match status" value="1"/>
</dbReference>
<dbReference type="CDD" id="cd00118">
    <property type="entry name" value="LysM"/>
    <property type="match status" value="2"/>
</dbReference>
<dbReference type="Gene3D" id="2.160.20.10">
    <property type="entry name" value="Single-stranded right-handed beta-helix, Pectin lyase-like"/>
    <property type="match status" value="1"/>
</dbReference>
<reference evidence="7" key="1">
    <citation type="submission" date="2020-06" db="EMBL/GenBank/DDBJ databases">
        <title>Draft genome sequences of strains closely related to Aspergillus parafelis and Aspergillus hiratsukae.</title>
        <authorList>
            <person name="Dos Santos R.A.C."/>
            <person name="Rivero-Menendez O."/>
            <person name="Steenwyk J.L."/>
            <person name="Mead M.E."/>
            <person name="Goldman G.H."/>
            <person name="Alastruey-Izquierdo A."/>
            <person name="Rokas A."/>
        </authorList>
    </citation>
    <scope>NUCLEOTIDE SEQUENCE</scope>
    <source>
        <strain evidence="7">CNM-CM5623</strain>
    </source>
</reference>
<dbReference type="PROSITE" id="PS51782">
    <property type="entry name" value="LYSM"/>
    <property type="match status" value="1"/>
</dbReference>
<dbReference type="GO" id="GO:0005576">
    <property type="term" value="C:extracellular region"/>
    <property type="evidence" value="ECO:0007669"/>
    <property type="project" value="UniProtKB-SubCell"/>
</dbReference>
<dbReference type="AlphaFoldDB" id="A0A8H6Q7Y2"/>
<organism evidence="7 8">
    <name type="scientific">Aspergillus felis</name>
    <dbReference type="NCBI Taxonomy" id="1287682"/>
    <lineage>
        <taxon>Eukaryota</taxon>
        <taxon>Fungi</taxon>
        <taxon>Dikarya</taxon>
        <taxon>Ascomycota</taxon>
        <taxon>Pezizomycotina</taxon>
        <taxon>Eurotiomycetes</taxon>
        <taxon>Eurotiomycetidae</taxon>
        <taxon>Eurotiales</taxon>
        <taxon>Aspergillaceae</taxon>
        <taxon>Aspergillus</taxon>
        <taxon>Aspergillus subgen. Fumigati</taxon>
    </lineage>
</organism>
<dbReference type="Gene3D" id="3.10.350.10">
    <property type="entry name" value="LysM domain"/>
    <property type="match status" value="2"/>
</dbReference>
<keyword evidence="5" id="KW-0843">Virulence</keyword>
<dbReference type="InterPro" id="IPR052210">
    <property type="entry name" value="LysM1-like"/>
</dbReference>
<dbReference type="InterPro" id="IPR018392">
    <property type="entry name" value="LysM"/>
</dbReference>
<evidence type="ECO:0000256" key="5">
    <source>
        <dbReference type="ARBA" id="ARBA00023026"/>
    </source>
</evidence>
<evidence type="ECO:0000256" key="4">
    <source>
        <dbReference type="ARBA" id="ARBA00022729"/>
    </source>
</evidence>
<dbReference type="InterPro" id="IPR012334">
    <property type="entry name" value="Pectin_lyas_fold"/>
</dbReference>
<comment type="caution">
    <text evidence="7">The sequence shown here is derived from an EMBL/GenBank/DDBJ whole genome shotgun (WGS) entry which is preliminary data.</text>
</comment>
<proteinExistence type="predicted"/>
<dbReference type="Proteomes" id="UP000654922">
    <property type="component" value="Unassembled WGS sequence"/>
</dbReference>
<gene>
    <name evidence="7" type="ORF">CNMCM5623_000573</name>
</gene>
<evidence type="ECO:0000256" key="1">
    <source>
        <dbReference type="ARBA" id="ARBA00004613"/>
    </source>
</evidence>
<keyword evidence="2" id="KW-0964">Secreted</keyword>
<feature type="domain" description="LysM" evidence="6">
    <location>
        <begin position="552"/>
        <end position="599"/>
    </location>
</feature>
<evidence type="ECO:0000313" key="8">
    <source>
        <dbReference type="Proteomes" id="UP000654922"/>
    </source>
</evidence>
<dbReference type="InterPro" id="IPR011050">
    <property type="entry name" value="Pectin_lyase_fold/virulence"/>
</dbReference>
<dbReference type="GO" id="GO:0008061">
    <property type="term" value="F:chitin binding"/>
    <property type="evidence" value="ECO:0007669"/>
    <property type="project" value="UniProtKB-KW"/>
</dbReference>
<keyword evidence="3" id="KW-0147">Chitin-binding</keyword>
<dbReference type="OrthoDB" id="1046782at2759"/>
<dbReference type="PANTHER" id="PTHR34997:SF16">
    <property type="entry name" value="LYSM DOMAIN-CONTAINING PROTEIN"/>
    <property type="match status" value="1"/>
</dbReference>
<dbReference type="SUPFAM" id="SSF51126">
    <property type="entry name" value="Pectin lyase-like"/>
    <property type="match status" value="1"/>
</dbReference>
<dbReference type="EMBL" id="JACBAE010001291">
    <property type="protein sequence ID" value="KAF7167166.1"/>
    <property type="molecule type" value="Genomic_DNA"/>
</dbReference>
<dbReference type="PANTHER" id="PTHR34997">
    <property type="entry name" value="AM15"/>
    <property type="match status" value="1"/>
</dbReference>
<evidence type="ECO:0000256" key="2">
    <source>
        <dbReference type="ARBA" id="ARBA00022525"/>
    </source>
</evidence>
<comment type="subcellular location">
    <subcellularLocation>
        <location evidence="1">Secreted</location>
    </subcellularLocation>
</comment>
<evidence type="ECO:0000256" key="3">
    <source>
        <dbReference type="ARBA" id="ARBA00022669"/>
    </source>
</evidence>
<dbReference type="InterPro" id="IPR036779">
    <property type="entry name" value="LysM_dom_sf"/>
</dbReference>
<protein>
    <recommendedName>
        <fullName evidence="6">LysM domain-containing protein</fullName>
    </recommendedName>
</protein>